<sequence>MHIAHRTSHIAHRTSHIAHRTSHIAHRTSHIAHRTSHIAHRTSVIAHISSLRVWSPDLTRVAGGFIKHRLVLTPLIPGSKWLTRSPQSGFASPRAASFCSDCDPPLSLHPDSTTKKTHRSVKFAQFSSVAPCRMIGLT</sequence>
<name>A0A2U2BKX7_ALCFA</name>
<protein>
    <submittedName>
        <fullName evidence="1">Uncharacterized protein</fullName>
    </submittedName>
</protein>
<reference evidence="1 2" key="1">
    <citation type="submission" date="2018-05" db="EMBL/GenBank/DDBJ databases">
        <title>Genome Sequence of an Efficient Indole-Degrading Bacterium, Alcaligenes sp.YBY.</title>
        <authorList>
            <person name="Yang B."/>
        </authorList>
    </citation>
    <scope>NUCLEOTIDE SEQUENCE [LARGE SCALE GENOMIC DNA]</scope>
    <source>
        <strain evidence="1 2">YBY</strain>
    </source>
</reference>
<accession>A0A2U2BKX7</accession>
<dbReference type="Proteomes" id="UP000245216">
    <property type="component" value="Unassembled WGS sequence"/>
</dbReference>
<organism evidence="1 2">
    <name type="scientific">Alcaligenes faecalis</name>
    <dbReference type="NCBI Taxonomy" id="511"/>
    <lineage>
        <taxon>Bacteria</taxon>
        <taxon>Pseudomonadati</taxon>
        <taxon>Pseudomonadota</taxon>
        <taxon>Betaproteobacteria</taxon>
        <taxon>Burkholderiales</taxon>
        <taxon>Alcaligenaceae</taxon>
        <taxon>Alcaligenes</taxon>
    </lineage>
</organism>
<reference evidence="1 2" key="2">
    <citation type="submission" date="2018-05" db="EMBL/GenBank/DDBJ databases">
        <authorList>
            <person name="Lanie J.A."/>
            <person name="Ng W.-L."/>
            <person name="Kazmierczak K.M."/>
            <person name="Andrzejewski T.M."/>
            <person name="Davidsen T.M."/>
            <person name="Wayne K.J."/>
            <person name="Tettelin H."/>
            <person name="Glass J.I."/>
            <person name="Rusch D."/>
            <person name="Podicherti R."/>
            <person name="Tsui H.-C.T."/>
            <person name="Winkler M.E."/>
        </authorList>
    </citation>
    <scope>NUCLEOTIDE SEQUENCE [LARGE SCALE GENOMIC DNA]</scope>
    <source>
        <strain evidence="1 2">YBY</strain>
    </source>
</reference>
<evidence type="ECO:0000313" key="2">
    <source>
        <dbReference type="Proteomes" id="UP000245216"/>
    </source>
</evidence>
<comment type="caution">
    <text evidence="1">The sequence shown here is derived from an EMBL/GenBank/DDBJ whole genome shotgun (WGS) entry which is preliminary data.</text>
</comment>
<dbReference type="EMBL" id="QEXO01000002">
    <property type="protein sequence ID" value="PWE14674.1"/>
    <property type="molecule type" value="Genomic_DNA"/>
</dbReference>
<proteinExistence type="predicted"/>
<evidence type="ECO:0000313" key="1">
    <source>
        <dbReference type="EMBL" id="PWE14674.1"/>
    </source>
</evidence>
<gene>
    <name evidence="1" type="ORF">DF183_08160</name>
</gene>
<dbReference type="AlphaFoldDB" id="A0A2U2BKX7"/>